<proteinExistence type="inferred from homology"/>
<sequence>MKKNLFFVALIFLLAGAGCEAVDNQKDGNNENLEKTVMEQNLPKVEDVNNTENMEVEDSVKEVKSVENKIVVSDKESSEKMEREDDEDEHENESEDDDSKKVTTKTDSQTTTPAPTTPTATTPTTSTVKSYTMAEVKAGNSAQKCWTAVSGKVYDLTSALVLHPGGKAAMMKLCGIDGTSAFNNQHGGQSNPMSMLNGLQIGVLK</sequence>
<dbReference type="Pfam" id="PF00173">
    <property type="entry name" value="Cyt-b5"/>
    <property type="match status" value="1"/>
</dbReference>
<feature type="domain" description="Cytochrome b5 heme-binding" evidence="7">
    <location>
        <begin position="128"/>
        <end position="205"/>
    </location>
</feature>
<feature type="compositionally biased region" description="Acidic residues" evidence="5">
    <location>
        <begin position="84"/>
        <end position="97"/>
    </location>
</feature>
<reference evidence="9" key="1">
    <citation type="submission" date="2017-09" db="EMBL/GenBank/DDBJ databases">
        <title>Depth-based differentiation of microbial function through sediment-hosted aquifers and enrichment of novel symbionts in the deep terrestrial subsurface.</title>
        <authorList>
            <person name="Probst A.J."/>
            <person name="Ladd B."/>
            <person name="Jarett J.K."/>
            <person name="Geller-Mcgrath D.E."/>
            <person name="Sieber C.M.K."/>
            <person name="Emerson J.B."/>
            <person name="Anantharaman K."/>
            <person name="Thomas B.C."/>
            <person name="Malmstrom R."/>
            <person name="Stieglmeier M."/>
            <person name="Klingl A."/>
            <person name="Woyke T."/>
            <person name="Ryan C.M."/>
            <person name="Banfield J.F."/>
        </authorList>
    </citation>
    <scope>NUCLEOTIDE SEQUENCE [LARGE SCALE GENOMIC DNA]</scope>
</reference>
<dbReference type="PROSITE" id="PS50255">
    <property type="entry name" value="CYTOCHROME_B5_2"/>
    <property type="match status" value="1"/>
</dbReference>
<protein>
    <recommendedName>
        <fullName evidence="7">Cytochrome b5 heme-binding domain-containing protein</fullName>
    </recommendedName>
</protein>
<feature type="signal peptide" evidence="6">
    <location>
        <begin position="1"/>
        <end position="17"/>
    </location>
</feature>
<evidence type="ECO:0000256" key="3">
    <source>
        <dbReference type="ARBA" id="ARBA00023004"/>
    </source>
</evidence>
<organism evidence="8 9">
    <name type="scientific">Candidatus Magasanikbacteria bacterium CG_4_10_14_0_2_um_filter_33_14</name>
    <dbReference type="NCBI Taxonomy" id="1974636"/>
    <lineage>
        <taxon>Bacteria</taxon>
        <taxon>Candidatus Magasanikiibacteriota</taxon>
    </lineage>
</organism>
<feature type="chain" id="PRO_5014773202" description="Cytochrome b5 heme-binding domain-containing protein" evidence="6">
    <location>
        <begin position="18"/>
        <end position="205"/>
    </location>
</feature>
<evidence type="ECO:0000256" key="4">
    <source>
        <dbReference type="ARBA" id="ARBA00038168"/>
    </source>
</evidence>
<dbReference type="SUPFAM" id="SSF55856">
    <property type="entry name" value="Cytochrome b5-like heme/steroid binding domain"/>
    <property type="match status" value="1"/>
</dbReference>
<feature type="compositionally biased region" description="Low complexity" evidence="5">
    <location>
        <begin position="105"/>
        <end position="126"/>
    </location>
</feature>
<comment type="caution">
    <text evidence="8">The sequence shown here is derived from an EMBL/GenBank/DDBJ whole genome shotgun (WGS) entry which is preliminary data.</text>
</comment>
<dbReference type="GO" id="GO:0046872">
    <property type="term" value="F:metal ion binding"/>
    <property type="evidence" value="ECO:0007669"/>
    <property type="project" value="UniProtKB-KW"/>
</dbReference>
<comment type="similarity">
    <text evidence="4">Belongs to the cytochrome b5 family.</text>
</comment>
<dbReference type="Gene3D" id="3.10.120.10">
    <property type="entry name" value="Cytochrome b5-like heme/steroid binding domain"/>
    <property type="match status" value="1"/>
</dbReference>
<dbReference type="InterPro" id="IPR001199">
    <property type="entry name" value="Cyt_B5-like_heme/steroid-bd"/>
</dbReference>
<keyword evidence="2" id="KW-0479">Metal-binding</keyword>
<evidence type="ECO:0000256" key="6">
    <source>
        <dbReference type="SAM" id="SignalP"/>
    </source>
</evidence>
<dbReference type="PANTHER" id="PTHR19359">
    <property type="entry name" value="CYTOCHROME B5"/>
    <property type="match status" value="1"/>
</dbReference>
<name>A0A2M7VBS2_9BACT</name>
<keyword evidence="1" id="KW-0349">Heme</keyword>
<dbReference type="InterPro" id="IPR036400">
    <property type="entry name" value="Cyt_B5-like_heme/steroid_sf"/>
</dbReference>
<dbReference type="InterPro" id="IPR050668">
    <property type="entry name" value="Cytochrome_b5"/>
</dbReference>
<dbReference type="GO" id="GO:0016020">
    <property type="term" value="C:membrane"/>
    <property type="evidence" value="ECO:0007669"/>
    <property type="project" value="TreeGrafter"/>
</dbReference>
<dbReference type="EMBL" id="PFPL01000015">
    <property type="protein sequence ID" value="PIZ96617.1"/>
    <property type="molecule type" value="Genomic_DNA"/>
</dbReference>
<evidence type="ECO:0000256" key="1">
    <source>
        <dbReference type="ARBA" id="ARBA00022617"/>
    </source>
</evidence>
<evidence type="ECO:0000259" key="7">
    <source>
        <dbReference type="PROSITE" id="PS50255"/>
    </source>
</evidence>
<evidence type="ECO:0000256" key="2">
    <source>
        <dbReference type="ARBA" id="ARBA00022723"/>
    </source>
</evidence>
<evidence type="ECO:0000256" key="5">
    <source>
        <dbReference type="SAM" id="MobiDB-lite"/>
    </source>
</evidence>
<feature type="region of interest" description="Disordered" evidence="5">
    <location>
        <begin position="50"/>
        <end position="126"/>
    </location>
</feature>
<gene>
    <name evidence="8" type="ORF">COX80_00875</name>
</gene>
<keyword evidence="3" id="KW-0408">Iron</keyword>
<keyword evidence="6" id="KW-0732">Signal</keyword>
<dbReference type="Proteomes" id="UP000231453">
    <property type="component" value="Unassembled WGS sequence"/>
</dbReference>
<dbReference type="PROSITE" id="PS51257">
    <property type="entry name" value="PROKAR_LIPOPROTEIN"/>
    <property type="match status" value="1"/>
</dbReference>
<dbReference type="GO" id="GO:0020037">
    <property type="term" value="F:heme binding"/>
    <property type="evidence" value="ECO:0007669"/>
    <property type="project" value="TreeGrafter"/>
</dbReference>
<evidence type="ECO:0000313" key="8">
    <source>
        <dbReference type="EMBL" id="PIZ96617.1"/>
    </source>
</evidence>
<dbReference type="AlphaFoldDB" id="A0A2M7VBS2"/>
<dbReference type="SMART" id="SM01117">
    <property type="entry name" value="Cyt-b5"/>
    <property type="match status" value="1"/>
</dbReference>
<evidence type="ECO:0000313" key="9">
    <source>
        <dbReference type="Proteomes" id="UP000231453"/>
    </source>
</evidence>
<accession>A0A2M7VBS2</accession>
<feature type="compositionally biased region" description="Basic and acidic residues" evidence="5">
    <location>
        <begin position="58"/>
        <end position="83"/>
    </location>
</feature>